<gene>
    <name evidence="1" type="ORF">BD410DRAFT_899803</name>
</gene>
<sequence>MTLSHTSPPRHHTTVLLYTKMDDLCSDCKATMEACTDCESPKSSAPKRRRKLTHLQTISMAMARLQDDLGRNAFTKDILYAKADDVAKEYGDPVGLMQRSRRNAVLASQIMVYNVQELGIDSRGEAILSFTAFGVKRLRDAQVELDHTHSSKTKRRRLAPAILASHLDSKGQRFIEATRKDLDVLDTAMTSPNCK</sequence>
<dbReference type="EMBL" id="ML170191">
    <property type="protein sequence ID" value="TDL20001.1"/>
    <property type="molecule type" value="Genomic_DNA"/>
</dbReference>
<evidence type="ECO:0000313" key="2">
    <source>
        <dbReference type="Proteomes" id="UP000294933"/>
    </source>
</evidence>
<keyword evidence="2" id="KW-1185">Reference proteome</keyword>
<dbReference type="AlphaFoldDB" id="A0A4Y7PY45"/>
<dbReference type="VEuPathDB" id="FungiDB:BD410DRAFT_899803"/>
<accession>A0A4Y7PY45</accession>
<reference evidence="1 2" key="1">
    <citation type="submission" date="2018-06" db="EMBL/GenBank/DDBJ databases">
        <title>A transcriptomic atlas of mushroom development highlights an independent origin of complex multicellularity.</title>
        <authorList>
            <consortium name="DOE Joint Genome Institute"/>
            <person name="Krizsan K."/>
            <person name="Almasi E."/>
            <person name="Merenyi Z."/>
            <person name="Sahu N."/>
            <person name="Viragh M."/>
            <person name="Koszo T."/>
            <person name="Mondo S."/>
            <person name="Kiss B."/>
            <person name="Balint B."/>
            <person name="Kues U."/>
            <person name="Barry K."/>
            <person name="Hegedus J.C."/>
            <person name="Henrissat B."/>
            <person name="Johnson J."/>
            <person name="Lipzen A."/>
            <person name="Ohm R."/>
            <person name="Nagy I."/>
            <person name="Pangilinan J."/>
            <person name="Yan J."/>
            <person name="Xiong Y."/>
            <person name="Grigoriev I.V."/>
            <person name="Hibbett D.S."/>
            <person name="Nagy L.G."/>
        </authorList>
    </citation>
    <scope>NUCLEOTIDE SEQUENCE [LARGE SCALE GENOMIC DNA]</scope>
    <source>
        <strain evidence="1 2">SZMC22713</strain>
    </source>
</reference>
<name>A0A4Y7PY45_9AGAM</name>
<dbReference type="Proteomes" id="UP000294933">
    <property type="component" value="Unassembled WGS sequence"/>
</dbReference>
<protein>
    <submittedName>
        <fullName evidence="1">Uncharacterized protein</fullName>
    </submittedName>
</protein>
<evidence type="ECO:0000313" key="1">
    <source>
        <dbReference type="EMBL" id="TDL20001.1"/>
    </source>
</evidence>
<organism evidence="1 2">
    <name type="scientific">Rickenella mellea</name>
    <dbReference type="NCBI Taxonomy" id="50990"/>
    <lineage>
        <taxon>Eukaryota</taxon>
        <taxon>Fungi</taxon>
        <taxon>Dikarya</taxon>
        <taxon>Basidiomycota</taxon>
        <taxon>Agaricomycotina</taxon>
        <taxon>Agaricomycetes</taxon>
        <taxon>Hymenochaetales</taxon>
        <taxon>Rickenellaceae</taxon>
        <taxon>Rickenella</taxon>
    </lineage>
</organism>
<proteinExistence type="predicted"/>